<protein>
    <submittedName>
        <fullName evidence="3">Ribosomal protein L7Ae/L30e/S12e/Gadd45 domain-containing protein</fullName>
    </submittedName>
</protein>
<keyword evidence="2" id="KW-1185">Reference proteome</keyword>
<proteinExistence type="predicted"/>
<feature type="region of interest" description="Disordered" evidence="1">
    <location>
        <begin position="191"/>
        <end position="236"/>
    </location>
</feature>
<reference evidence="3" key="1">
    <citation type="submission" date="2022-11" db="UniProtKB">
        <authorList>
            <consortium name="WormBaseParasite"/>
        </authorList>
    </citation>
    <scope>IDENTIFICATION</scope>
</reference>
<name>A0A914X186_9BILA</name>
<evidence type="ECO:0000256" key="1">
    <source>
        <dbReference type="SAM" id="MobiDB-lite"/>
    </source>
</evidence>
<accession>A0A914X186</accession>
<dbReference type="GO" id="GO:0000172">
    <property type="term" value="C:ribonuclease MRP complex"/>
    <property type="evidence" value="ECO:0007669"/>
    <property type="project" value="InterPro"/>
</dbReference>
<dbReference type="PANTHER" id="PTHR46948:SF1">
    <property type="entry name" value="RIBONUCLEASE P PROTEIN SUBUNIT P38"/>
    <property type="match status" value="1"/>
</dbReference>
<dbReference type="Proteomes" id="UP000887566">
    <property type="component" value="Unplaced"/>
</dbReference>
<dbReference type="WBParaSite" id="PSAMB.scaffold6052size10296.g27816.t1">
    <property type="protein sequence ID" value="PSAMB.scaffold6052size10296.g27816.t1"/>
    <property type="gene ID" value="PSAMB.scaffold6052size10296.g27816"/>
</dbReference>
<dbReference type="AlphaFoldDB" id="A0A914X186"/>
<sequence length="236" mass="26269">MRPLLKSQRTVDWHISAAEDSSTSEILDKLSAFLTDHKVQRTRTKPKCPNKERARLRANRKKDGKESVSIKKKDGNQNKEEVKKDKVSLTKDWPVCLGLRSVLRELDKDDHLSMAVVDADALLPSAVGQFIGLFAASCKIPVYAVRGLNERLAKELNLNSLHAVGFRKLESCQSIVATAAELLTPVSVADADASANDKKETPSDQRKRKFTPANLVTPVVSSTKKRKRKKRKNDGE</sequence>
<feature type="region of interest" description="Disordered" evidence="1">
    <location>
        <begin position="38"/>
        <end position="83"/>
    </location>
</feature>
<dbReference type="PANTHER" id="PTHR46948">
    <property type="entry name" value="RIBONUCLEASE P PROTEIN SUBUNIT P38"/>
    <property type="match status" value="1"/>
</dbReference>
<evidence type="ECO:0000313" key="2">
    <source>
        <dbReference type="Proteomes" id="UP000887566"/>
    </source>
</evidence>
<feature type="compositionally biased region" description="Basic residues" evidence="1">
    <location>
        <begin position="223"/>
        <end position="236"/>
    </location>
</feature>
<feature type="compositionally biased region" description="Basic and acidic residues" evidence="1">
    <location>
        <begin position="49"/>
        <end position="83"/>
    </location>
</feature>
<dbReference type="GO" id="GO:0004526">
    <property type="term" value="F:ribonuclease P activity"/>
    <property type="evidence" value="ECO:0007669"/>
    <property type="project" value="TreeGrafter"/>
</dbReference>
<dbReference type="GO" id="GO:0001682">
    <property type="term" value="P:tRNA 5'-leader removal"/>
    <property type="evidence" value="ECO:0007669"/>
    <property type="project" value="InterPro"/>
</dbReference>
<dbReference type="GO" id="GO:0001650">
    <property type="term" value="C:fibrillar center"/>
    <property type="evidence" value="ECO:0007669"/>
    <property type="project" value="TreeGrafter"/>
</dbReference>
<dbReference type="GO" id="GO:0033204">
    <property type="term" value="F:ribonuclease P RNA binding"/>
    <property type="evidence" value="ECO:0007669"/>
    <property type="project" value="TreeGrafter"/>
</dbReference>
<feature type="compositionally biased region" description="Basic and acidic residues" evidence="1">
    <location>
        <begin position="195"/>
        <end position="205"/>
    </location>
</feature>
<organism evidence="2 3">
    <name type="scientific">Plectus sambesii</name>
    <dbReference type="NCBI Taxonomy" id="2011161"/>
    <lineage>
        <taxon>Eukaryota</taxon>
        <taxon>Metazoa</taxon>
        <taxon>Ecdysozoa</taxon>
        <taxon>Nematoda</taxon>
        <taxon>Chromadorea</taxon>
        <taxon>Plectida</taxon>
        <taxon>Plectina</taxon>
        <taxon>Plectoidea</taxon>
        <taxon>Plectidae</taxon>
        <taxon>Plectus</taxon>
    </lineage>
</organism>
<evidence type="ECO:0000313" key="3">
    <source>
        <dbReference type="WBParaSite" id="PSAMB.scaffold6052size10296.g27816.t1"/>
    </source>
</evidence>
<dbReference type="InterPro" id="IPR042848">
    <property type="entry name" value="Rpp38"/>
</dbReference>
<dbReference type="GO" id="GO:0005655">
    <property type="term" value="C:nucleolar ribonuclease P complex"/>
    <property type="evidence" value="ECO:0007669"/>
    <property type="project" value="InterPro"/>
</dbReference>